<feature type="region of interest" description="Disordered" evidence="2">
    <location>
        <begin position="1"/>
        <end position="34"/>
    </location>
</feature>
<dbReference type="Pfam" id="PF00275">
    <property type="entry name" value="EPSP_synthase"/>
    <property type="match status" value="1"/>
</dbReference>
<proteinExistence type="predicted"/>
<evidence type="ECO:0000259" key="3">
    <source>
        <dbReference type="Pfam" id="PF00275"/>
    </source>
</evidence>
<dbReference type="Gene3D" id="3.65.10.10">
    <property type="entry name" value="Enolpyruvate transferase domain"/>
    <property type="match status" value="1"/>
</dbReference>
<name>A0A075I6P5_9EURY</name>
<reference evidence="4" key="1">
    <citation type="journal article" date="2014" name="Genome Biol. Evol.">
        <title>Pangenome evidence for extensive interdomain horizontal transfer affecting lineage core and shell genes in uncultured planktonic thaumarchaeota and euryarchaeota.</title>
        <authorList>
            <person name="Deschamps P."/>
            <person name="Zivanovic Y."/>
            <person name="Moreira D."/>
            <person name="Rodriguez-Valera F."/>
            <person name="Lopez-Garcia P."/>
        </authorList>
    </citation>
    <scope>NUCLEOTIDE SEQUENCE</scope>
</reference>
<evidence type="ECO:0000256" key="2">
    <source>
        <dbReference type="SAM" id="MobiDB-lite"/>
    </source>
</evidence>
<protein>
    <recommendedName>
        <fullName evidence="3">Enolpyruvate transferase domain-containing protein</fullName>
    </recommendedName>
</protein>
<organism evidence="4">
    <name type="scientific">uncultured marine group II/III euryarchaeote SAT1000_17_H07</name>
    <dbReference type="NCBI Taxonomy" id="1456562"/>
    <lineage>
        <taxon>Archaea</taxon>
        <taxon>Methanobacteriati</taxon>
        <taxon>Methanobacteriota</taxon>
        <taxon>environmental samples</taxon>
    </lineage>
</organism>
<evidence type="ECO:0000256" key="1">
    <source>
        <dbReference type="ARBA" id="ARBA00022679"/>
    </source>
</evidence>
<keyword evidence="1" id="KW-0808">Transferase</keyword>
<dbReference type="SUPFAM" id="SSF55205">
    <property type="entry name" value="EPT/RTPC-like"/>
    <property type="match status" value="1"/>
</dbReference>
<dbReference type="InterPro" id="IPR001986">
    <property type="entry name" value="Enolpyruvate_Tfrase_dom"/>
</dbReference>
<dbReference type="InterPro" id="IPR036968">
    <property type="entry name" value="Enolpyruvate_Tfrase_sf"/>
</dbReference>
<dbReference type="GO" id="GO:0016765">
    <property type="term" value="F:transferase activity, transferring alkyl or aryl (other than methyl) groups"/>
    <property type="evidence" value="ECO:0007669"/>
    <property type="project" value="InterPro"/>
</dbReference>
<dbReference type="InterPro" id="IPR013792">
    <property type="entry name" value="RNA3'P_cycl/enolpyr_Trfase_a/b"/>
</dbReference>
<evidence type="ECO:0000313" key="4">
    <source>
        <dbReference type="EMBL" id="AIF23659.1"/>
    </source>
</evidence>
<sequence>MLAAFGMASNATDDGIEISGGQVPARPKSPVETHGDHRIAMTAMVLASKVGGSIVNPEVSAVTDPGFIERLTGLGK</sequence>
<dbReference type="AlphaFoldDB" id="A0A075I6P5"/>
<accession>A0A075I6P5</accession>
<dbReference type="EMBL" id="KF901237">
    <property type="protein sequence ID" value="AIF23659.1"/>
    <property type="molecule type" value="Genomic_DNA"/>
</dbReference>
<feature type="domain" description="Enolpyruvate transferase" evidence="3">
    <location>
        <begin position="2"/>
        <end position="71"/>
    </location>
</feature>